<protein>
    <submittedName>
        <fullName evidence="2">Retrovirus-related Pol polyprotein from transposon opus</fullName>
    </submittedName>
</protein>
<gene>
    <name evidence="2" type="ORF">Tci_400841</name>
</gene>
<feature type="region of interest" description="Disordered" evidence="1">
    <location>
        <begin position="234"/>
        <end position="261"/>
    </location>
</feature>
<evidence type="ECO:0000256" key="1">
    <source>
        <dbReference type="SAM" id="MobiDB-lite"/>
    </source>
</evidence>
<proteinExistence type="predicted"/>
<comment type="caution">
    <text evidence="2">The sequence shown here is derived from an EMBL/GenBank/DDBJ whole genome shotgun (WGS) entry which is preliminary data.</text>
</comment>
<dbReference type="EMBL" id="BKCJ010166299">
    <property type="protein sequence ID" value="GEY28867.1"/>
    <property type="molecule type" value="Genomic_DNA"/>
</dbReference>
<organism evidence="2">
    <name type="scientific">Tanacetum cinerariifolium</name>
    <name type="common">Dalmatian daisy</name>
    <name type="synonym">Chrysanthemum cinerariifolium</name>
    <dbReference type="NCBI Taxonomy" id="118510"/>
    <lineage>
        <taxon>Eukaryota</taxon>
        <taxon>Viridiplantae</taxon>
        <taxon>Streptophyta</taxon>
        <taxon>Embryophyta</taxon>
        <taxon>Tracheophyta</taxon>
        <taxon>Spermatophyta</taxon>
        <taxon>Magnoliopsida</taxon>
        <taxon>eudicotyledons</taxon>
        <taxon>Gunneridae</taxon>
        <taxon>Pentapetalae</taxon>
        <taxon>asterids</taxon>
        <taxon>campanulids</taxon>
        <taxon>Asterales</taxon>
        <taxon>Asteraceae</taxon>
        <taxon>Asteroideae</taxon>
        <taxon>Anthemideae</taxon>
        <taxon>Anthemidinae</taxon>
        <taxon>Tanacetum</taxon>
    </lineage>
</organism>
<evidence type="ECO:0000313" key="2">
    <source>
        <dbReference type="EMBL" id="GEY28867.1"/>
    </source>
</evidence>
<accession>A0A699HJL1</accession>
<reference evidence="2" key="1">
    <citation type="journal article" date="2019" name="Sci. Rep.">
        <title>Draft genome of Tanacetum cinerariifolium, the natural source of mosquito coil.</title>
        <authorList>
            <person name="Yamashiro T."/>
            <person name="Shiraishi A."/>
            <person name="Satake H."/>
            <person name="Nakayama K."/>
        </authorList>
    </citation>
    <scope>NUCLEOTIDE SEQUENCE</scope>
</reference>
<name>A0A699HJL1_TANCI</name>
<sequence length="261" mass="29483">MDQQLRVVGLNLEGDAVEWFRWMTRNNLITTWHGFWESVRNRFGPCKYEDPQGALSMMAKYQELLVSKPTSLGDTFALVTVTKARLDDQQVSIVSQAITVASRGASKGTQSSRISTAFSKGLCFNSDISWVCGHKCPGKFMTDEEEDTKPVTEQNQEDALEGGDTLILNSLVGYGHDYALKGEKHVANFPKDEHEGRPISGRPPEEATWVWLLEFKIAYPSYHLEDKVISEGEKNVTPGVPRDGRTKRTKSKHEWHKDYVM</sequence>
<dbReference type="AlphaFoldDB" id="A0A699HJL1"/>
<feature type="compositionally biased region" description="Basic residues" evidence="1">
    <location>
        <begin position="245"/>
        <end position="254"/>
    </location>
</feature>